<feature type="compositionally biased region" description="Polar residues" evidence="1">
    <location>
        <begin position="249"/>
        <end position="260"/>
    </location>
</feature>
<feature type="region of interest" description="Disordered" evidence="1">
    <location>
        <begin position="249"/>
        <end position="268"/>
    </location>
</feature>
<accession>A0A2K9LSZ7</accession>
<dbReference type="EMBL" id="KY487971">
    <property type="protein sequence ID" value="AUM62009.1"/>
    <property type="molecule type" value="Genomic_DNA"/>
</dbReference>
<gene>
    <name evidence="2" type="primary">Rep</name>
</gene>
<evidence type="ECO:0000313" key="2">
    <source>
        <dbReference type="EMBL" id="AUM62009.1"/>
    </source>
</evidence>
<proteinExistence type="predicted"/>
<sequence>MASASTTDIFCLPIHKSDLSSIGIEFVDCYMTLALEHGLAESHTKMEAFITTCLWTSGLPSPQEIVAGSTLATLTQISSQFEQHLTEAGNTSERMGMWYTMTQEERTLGEWLKEAGTMSGQISYLHQLKTNFLKKARSWLRENSSRLFLQSSCSQTGSTDRHGNPIEIHEDSTATFPNSQVSRNGYGGAYKKRRILGEGTLTWFSVIERIRPLLRRGRGPHPCATPAFHLPRRGRSVASARFHNSANGLKTVSNTVGSNTDGEDTMGEVTRPPLLLRRNVQPGGLRRYMHLRNIRRYPGWAEQLQHLQAMAGESNGIHGL</sequence>
<protein>
    <submittedName>
        <fullName evidence="2">Rep</fullName>
    </submittedName>
</protein>
<reference evidence="2" key="1">
    <citation type="submission" date="2017-01" db="EMBL/GenBank/DDBJ databases">
        <title>High-throughput sequencing uncovers low homogeneity in the biogeography of single-stranded DNA viruses.</title>
        <authorList>
            <person name="Pearson V.M."/>
            <person name="Rokyta D.R."/>
        </authorList>
    </citation>
    <scope>NUCLEOTIDE SEQUENCE</scope>
</reference>
<organism evidence="2">
    <name type="scientific">uncultured virus</name>
    <dbReference type="NCBI Taxonomy" id="340016"/>
    <lineage>
        <taxon>Viruses</taxon>
        <taxon>environmental samples</taxon>
    </lineage>
</organism>
<name>A0A2K9LSZ7_9VIRU</name>
<evidence type="ECO:0000256" key="1">
    <source>
        <dbReference type="SAM" id="MobiDB-lite"/>
    </source>
</evidence>